<evidence type="ECO:0000256" key="6">
    <source>
        <dbReference type="ARBA" id="ARBA00022490"/>
    </source>
</evidence>
<dbReference type="InterPro" id="IPR036895">
    <property type="entry name" value="Uracil-DNA_glycosylase-like_sf"/>
</dbReference>
<gene>
    <name evidence="10" type="primary">ung</name>
    <name evidence="14" type="ORF">FB562_1642</name>
</gene>
<dbReference type="EC" id="3.2.2.27" evidence="5 10"/>
<name>A0A542YKB1_9MICO</name>
<dbReference type="NCBIfam" id="NF003592">
    <property type="entry name" value="PRK05254.1-5"/>
    <property type="match status" value="1"/>
</dbReference>
<proteinExistence type="inferred from homology"/>
<organism evidence="14 15">
    <name type="scientific">Homoserinimonas aerilata</name>
    <dbReference type="NCBI Taxonomy" id="1162970"/>
    <lineage>
        <taxon>Bacteria</taxon>
        <taxon>Bacillati</taxon>
        <taxon>Actinomycetota</taxon>
        <taxon>Actinomycetes</taxon>
        <taxon>Micrococcales</taxon>
        <taxon>Microbacteriaceae</taxon>
        <taxon>Homoserinimonas</taxon>
    </lineage>
</organism>
<feature type="domain" description="Uracil-DNA glycosylase-like" evidence="13">
    <location>
        <begin position="53"/>
        <end position="212"/>
    </location>
</feature>
<dbReference type="GO" id="GO:0097510">
    <property type="term" value="P:base-excision repair, AP site formation via deaminated base removal"/>
    <property type="evidence" value="ECO:0007669"/>
    <property type="project" value="TreeGrafter"/>
</dbReference>
<dbReference type="SMART" id="SM00986">
    <property type="entry name" value="UDG"/>
    <property type="match status" value="1"/>
</dbReference>
<evidence type="ECO:0000256" key="9">
    <source>
        <dbReference type="ARBA" id="ARBA00023204"/>
    </source>
</evidence>
<dbReference type="InterPro" id="IPR002043">
    <property type="entry name" value="UDG_fam1"/>
</dbReference>
<dbReference type="CDD" id="cd10027">
    <property type="entry name" value="UDG-F1-like"/>
    <property type="match status" value="1"/>
</dbReference>
<dbReference type="InterPro" id="IPR005122">
    <property type="entry name" value="Uracil-DNA_glycosylase-like"/>
</dbReference>
<keyword evidence="8 10" id="KW-0378">Hydrolase</keyword>
<accession>A0A542YKB1</accession>
<dbReference type="InterPro" id="IPR018085">
    <property type="entry name" value="Ura-DNA_Glyclase_AS"/>
</dbReference>
<evidence type="ECO:0000256" key="1">
    <source>
        <dbReference type="ARBA" id="ARBA00001400"/>
    </source>
</evidence>
<evidence type="ECO:0000259" key="13">
    <source>
        <dbReference type="SMART" id="SM00986"/>
    </source>
</evidence>
<evidence type="ECO:0000256" key="2">
    <source>
        <dbReference type="ARBA" id="ARBA00002631"/>
    </source>
</evidence>
<feature type="active site" description="Proton acceptor" evidence="10 11">
    <location>
        <position position="68"/>
    </location>
</feature>
<evidence type="ECO:0000256" key="8">
    <source>
        <dbReference type="ARBA" id="ARBA00022801"/>
    </source>
</evidence>
<dbReference type="NCBIfam" id="NF003588">
    <property type="entry name" value="PRK05254.1-1"/>
    <property type="match status" value="1"/>
</dbReference>
<evidence type="ECO:0000256" key="3">
    <source>
        <dbReference type="ARBA" id="ARBA00004496"/>
    </source>
</evidence>
<dbReference type="AlphaFoldDB" id="A0A542YKB1"/>
<dbReference type="Pfam" id="PF03167">
    <property type="entry name" value="UDG"/>
    <property type="match status" value="1"/>
</dbReference>
<evidence type="ECO:0000256" key="4">
    <source>
        <dbReference type="ARBA" id="ARBA00008184"/>
    </source>
</evidence>
<evidence type="ECO:0000313" key="14">
    <source>
        <dbReference type="EMBL" id="TQL48547.1"/>
    </source>
</evidence>
<dbReference type="Proteomes" id="UP000317998">
    <property type="component" value="Unassembled WGS sequence"/>
</dbReference>
<comment type="similarity">
    <text evidence="4 10 12">Belongs to the uracil-DNA glycosylase (UDG) superfamily. UNG family.</text>
</comment>
<dbReference type="EMBL" id="VFOM01000001">
    <property type="protein sequence ID" value="TQL48547.1"/>
    <property type="molecule type" value="Genomic_DNA"/>
</dbReference>
<protein>
    <recommendedName>
        <fullName evidence="5 10">Uracil-DNA glycosylase</fullName>
        <shortName evidence="10">UDG</shortName>
        <ecNumber evidence="5 10">3.2.2.27</ecNumber>
    </recommendedName>
</protein>
<evidence type="ECO:0000256" key="5">
    <source>
        <dbReference type="ARBA" id="ARBA00012030"/>
    </source>
</evidence>
<dbReference type="SMART" id="SM00987">
    <property type="entry name" value="UreE_C"/>
    <property type="match status" value="1"/>
</dbReference>
<dbReference type="SUPFAM" id="SSF52141">
    <property type="entry name" value="Uracil-DNA glycosylase-like"/>
    <property type="match status" value="1"/>
</dbReference>
<dbReference type="NCBIfam" id="TIGR00628">
    <property type="entry name" value="ung"/>
    <property type="match status" value="1"/>
</dbReference>
<dbReference type="GO" id="GO:0004844">
    <property type="term" value="F:uracil DNA N-glycosylase activity"/>
    <property type="evidence" value="ECO:0007669"/>
    <property type="project" value="UniProtKB-UniRule"/>
</dbReference>
<evidence type="ECO:0000313" key="15">
    <source>
        <dbReference type="Proteomes" id="UP000317998"/>
    </source>
</evidence>
<keyword evidence="15" id="KW-1185">Reference proteome</keyword>
<keyword evidence="6 10" id="KW-0963">Cytoplasm</keyword>
<dbReference type="PROSITE" id="PS00130">
    <property type="entry name" value="U_DNA_GLYCOSYLASE"/>
    <property type="match status" value="1"/>
</dbReference>
<dbReference type="OrthoDB" id="9804372at2"/>
<sequence length="225" mass="24478">MTPRPLSQLVEQGWAEALRPVEPTVAALGEFLRAETAAGRDYLPPGERVLRAFGYPLADVRVLIVGQDPYPTPGHAIGLSFAVDRGVRPLPRSLQNIYRELHDDLGIEPAQHGDLSAWAERGVMLLNRVLTVRAGESGSHRRRGWEEVTEAAIRALVARPEPLVAILWGNDAASLRPLLGSTPVVASAHPSPLSASRGFFGSRPFSRANALLEEQGAEPIDWRLP</sequence>
<dbReference type="FunFam" id="3.40.470.10:FF:000006">
    <property type="entry name" value="Uracil-DNA glycosylase"/>
    <property type="match status" value="1"/>
</dbReference>
<dbReference type="RefSeq" id="WP_141880635.1">
    <property type="nucleotide sequence ID" value="NZ_VFOM01000001.1"/>
</dbReference>
<dbReference type="GO" id="GO:0005737">
    <property type="term" value="C:cytoplasm"/>
    <property type="evidence" value="ECO:0007669"/>
    <property type="project" value="UniProtKB-SubCell"/>
</dbReference>
<evidence type="ECO:0000256" key="7">
    <source>
        <dbReference type="ARBA" id="ARBA00022763"/>
    </source>
</evidence>
<dbReference type="PANTHER" id="PTHR11264">
    <property type="entry name" value="URACIL-DNA GLYCOSYLASE"/>
    <property type="match status" value="1"/>
</dbReference>
<reference evidence="14 15" key="1">
    <citation type="submission" date="2019-06" db="EMBL/GenBank/DDBJ databases">
        <title>Sequencing the genomes of 1000 actinobacteria strains.</title>
        <authorList>
            <person name="Klenk H.-P."/>
        </authorList>
    </citation>
    <scope>NUCLEOTIDE SEQUENCE [LARGE SCALE GENOMIC DNA]</scope>
    <source>
        <strain evidence="14 15">DSM 26477</strain>
    </source>
</reference>
<evidence type="ECO:0000256" key="12">
    <source>
        <dbReference type="RuleBase" id="RU003780"/>
    </source>
</evidence>
<comment type="caution">
    <text evidence="14">The sequence shown here is derived from an EMBL/GenBank/DDBJ whole genome shotgun (WGS) entry which is preliminary data.</text>
</comment>
<keyword evidence="7 10" id="KW-0227">DNA damage</keyword>
<evidence type="ECO:0000256" key="11">
    <source>
        <dbReference type="PROSITE-ProRule" id="PRU10072"/>
    </source>
</evidence>
<dbReference type="HAMAP" id="MF_00148">
    <property type="entry name" value="UDG"/>
    <property type="match status" value="1"/>
</dbReference>
<comment type="function">
    <text evidence="2 10 12">Excises uracil residues from the DNA which can arise as a result of misincorporation of dUMP residues by DNA polymerase or due to deamination of cytosine.</text>
</comment>
<dbReference type="Gene3D" id="3.40.470.10">
    <property type="entry name" value="Uracil-DNA glycosylase-like domain"/>
    <property type="match status" value="1"/>
</dbReference>
<evidence type="ECO:0000256" key="10">
    <source>
        <dbReference type="HAMAP-Rule" id="MF_00148"/>
    </source>
</evidence>
<comment type="catalytic activity">
    <reaction evidence="1 10 12">
        <text>Hydrolyzes single-stranded DNA or mismatched double-stranded DNA and polynucleotides, releasing free uracil.</text>
        <dbReference type="EC" id="3.2.2.27"/>
    </reaction>
</comment>
<dbReference type="PANTHER" id="PTHR11264:SF0">
    <property type="entry name" value="URACIL-DNA GLYCOSYLASE"/>
    <property type="match status" value="1"/>
</dbReference>
<comment type="subcellular location">
    <subcellularLocation>
        <location evidence="3 10">Cytoplasm</location>
    </subcellularLocation>
</comment>
<keyword evidence="9 10" id="KW-0234">DNA repair</keyword>